<evidence type="ECO:0000256" key="1">
    <source>
        <dbReference type="PROSITE-ProRule" id="PRU00473"/>
    </source>
</evidence>
<sequence>MVTDLFKTDNIPMRSKVFTFVSATLAAAAFFSSCVPKRKLVDSEIAVRLLKSDSALKANQISQLQSELDAARGTNNSLNSQNSNLKNKLDAANSDAASKQNQLQLSKQQIEEQQRRLAQLQALIDQQKEASAALRKKMAEALGGFNSNELTISTKNGKVYVSLQENLLFPSGSAKVNEKGKTALAKLAGVLNVNPDISVNIEGHTDSIPIRGRFEDNWALSTARATSIVRILVNDYKVDATRVIASGHSQYDPVLPNETPEGRAKNRRTEIILTPRLNELYRLIEGAGQ</sequence>
<dbReference type="CDD" id="cd07185">
    <property type="entry name" value="OmpA_C-like"/>
    <property type="match status" value="1"/>
</dbReference>
<keyword evidence="5" id="KW-1185">Reference proteome</keyword>
<dbReference type="GO" id="GO:0016020">
    <property type="term" value="C:membrane"/>
    <property type="evidence" value="ECO:0007669"/>
    <property type="project" value="UniProtKB-UniRule"/>
</dbReference>
<dbReference type="Pfam" id="PF00691">
    <property type="entry name" value="OmpA"/>
    <property type="match status" value="1"/>
</dbReference>
<name>A0A917IPP3_9BACT</name>
<evidence type="ECO:0000313" key="5">
    <source>
        <dbReference type="Proteomes" id="UP000627292"/>
    </source>
</evidence>
<gene>
    <name evidence="4" type="ORF">GCM10011379_05330</name>
</gene>
<feature type="coiled-coil region" evidence="2">
    <location>
        <begin position="61"/>
        <end position="137"/>
    </location>
</feature>
<reference evidence="4" key="2">
    <citation type="submission" date="2020-09" db="EMBL/GenBank/DDBJ databases">
        <authorList>
            <person name="Sun Q."/>
            <person name="Zhou Y."/>
        </authorList>
    </citation>
    <scope>NUCLEOTIDE SEQUENCE</scope>
    <source>
        <strain evidence="4">CGMCC 1.15290</strain>
    </source>
</reference>
<dbReference type="InterPro" id="IPR050330">
    <property type="entry name" value="Bact_OuterMem_StrucFunc"/>
</dbReference>
<dbReference type="AlphaFoldDB" id="A0A917IPP3"/>
<proteinExistence type="predicted"/>
<dbReference type="InterPro" id="IPR006665">
    <property type="entry name" value="OmpA-like"/>
</dbReference>
<dbReference type="EMBL" id="BMIB01000001">
    <property type="protein sequence ID" value="GGH59013.1"/>
    <property type="molecule type" value="Genomic_DNA"/>
</dbReference>
<dbReference type="SUPFAM" id="SSF103088">
    <property type="entry name" value="OmpA-like"/>
    <property type="match status" value="1"/>
</dbReference>
<keyword evidence="2" id="KW-0175">Coiled coil</keyword>
<comment type="caution">
    <text evidence="4">The sequence shown here is derived from an EMBL/GenBank/DDBJ whole genome shotgun (WGS) entry which is preliminary data.</text>
</comment>
<dbReference type="PROSITE" id="PS51123">
    <property type="entry name" value="OMPA_2"/>
    <property type="match status" value="1"/>
</dbReference>
<protein>
    <submittedName>
        <fullName evidence="4">Flagellar motor protein MotB</fullName>
    </submittedName>
</protein>
<keyword evidence="4" id="KW-0282">Flagellum</keyword>
<keyword evidence="4" id="KW-0966">Cell projection</keyword>
<keyword evidence="4" id="KW-0969">Cilium</keyword>
<dbReference type="InterPro" id="IPR036737">
    <property type="entry name" value="OmpA-like_sf"/>
</dbReference>
<dbReference type="Proteomes" id="UP000627292">
    <property type="component" value="Unassembled WGS sequence"/>
</dbReference>
<evidence type="ECO:0000313" key="4">
    <source>
        <dbReference type="EMBL" id="GGH59013.1"/>
    </source>
</evidence>
<keyword evidence="1" id="KW-0472">Membrane</keyword>
<evidence type="ECO:0000256" key="2">
    <source>
        <dbReference type="SAM" id="Coils"/>
    </source>
</evidence>
<reference evidence="4" key="1">
    <citation type="journal article" date="2014" name="Int. J. Syst. Evol. Microbiol.">
        <title>Complete genome sequence of Corynebacterium casei LMG S-19264T (=DSM 44701T), isolated from a smear-ripened cheese.</title>
        <authorList>
            <consortium name="US DOE Joint Genome Institute (JGI-PGF)"/>
            <person name="Walter F."/>
            <person name="Albersmeier A."/>
            <person name="Kalinowski J."/>
            <person name="Ruckert C."/>
        </authorList>
    </citation>
    <scope>NUCLEOTIDE SEQUENCE</scope>
    <source>
        <strain evidence="4">CGMCC 1.15290</strain>
    </source>
</reference>
<dbReference type="PANTHER" id="PTHR30329:SF21">
    <property type="entry name" value="LIPOPROTEIN YIAD-RELATED"/>
    <property type="match status" value="1"/>
</dbReference>
<accession>A0A917IPP3</accession>
<dbReference type="PANTHER" id="PTHR30329">
    <property type="entry name" value="STATOR ELEMENT OF FLAGELLAR MOTOR COMPLEX"/>
    <property type="match status" value="1"/>
</dbReference>
<feature type="domain" description="OmpA-like" evidence="3">
    <location>
        <begin position="156"/>
        <end position="277"/>
    </location>
</feature>
<organism evidence="4 5">
    <name type="scientific">Filimonas zeae</name>
    <dbReference type="NCBI Taxonomy" id="1737353"/>
    <lineage>
        <taxon>Bacteria</taxon>
        <taxon>Pseudomonadati</taxon>
        <taxon>Bacteroidota</taxon>
        <taxon>Chitinophagia</taxon>
        <taxon>Chitinophagales</taxon>
        <taxon>Chitinophagaceae</taxon>
        <taxon>Filimonas</taxon>
    </lineage>
</organism>
<dbReference type="PROSITE" id="PS51257">
    <property type="entry name" value="PROKAR_LIPOPROTEIN"/>
    <property type="match status" value="1"/>
</dbReference>
<dbReference type="Gene3D" id="3.30.1330.60">
    <property type="entry name" value="OmpA-like domain"/>
    <property type="match status" value="1"/>
</dbReference>
<evidence type="ECO:0000259" key="3">
    <source>
        <dbReference type="PROSITE" id="PS51123"/>
    </source>
</evidence>